<dbReference type="RefSeq" id="WP_091499928.1">
    <property type="nucleotide sequence ID" value="NZ_FODJ01000013.1"/>
</dbReference>
<dbReference type="EMBL" id="FODJ01000013">
    <property type="protein sequence ID" value="SEO82095.1"/>
    <property type="molecule type" value="Genomic_DNA"/>
</dbReference>
<dbReference type="InterPro" id="IPR014199">
    <property type="entry name" value="Spore_YtxC"/>
</dbReference>
<evidence type="ECO:0000313" key="1">
    <source>
        <dbReference type="EMBL" id="SEO82095.1"/>
    </source>
</evidence>
<dbReference type="STRING" id="872970.SAMN04488134_113108"/>
<dbReference type="AlphaFoldDB" id="A0A1H8SU62"/>
<gene>
    <name evidence="1" type="ORF">SAMN04488134_113108</name>
</gene>
<organism evidence="1 2">
    <name type="scientific">Amphibacillus marinus</name>
    <dbReference type="NCBI Taxonomy" id="872970"/>
    <lineage>
        <taxon>Bacteria</taxon>
        <taxon>Bacillati</taxon>
        <taxon>Bacillota</taxon>
        <taxon>Bacilli</taxon>
        <taxon>Bacillales</taxon>
        <taxon>Bacillaceae</taxon>
        <taxon>Amphibacillus</taxon>
    </lineage>
</organism>
<dbReference type="Pfam" id="PF08812">
    <property type="entry name" value="YtxC"/>
    <property type="match status" value="1"/>
</dbReference>
<protein>
    <submittedName>
        <fullName evidence="1">YtxC-like family protein</fullName>
    </submittedName>
</protein>
<accession>A0A1H8SU62</accession>
<evidence type="ECO:0000313" key="2">
    <source>
        <dbReference type="Proteomes" id="UP000199300"/>
    </source>
</evidence>
<keyword evidence="2" id="KW-1185">Reference proteome</keyword>
<name>A0A1H8SU62_9BACI</name>
<sequence>MVKVKFKNEMDQHLLRIKLREQQLMWRIVNDQEIEIFDHDVERISHWLAELFFYYDLRSTLKDRLINHYYYYDFNEIDTILAIAAQILLTEQYKGVSFLTDLYVTYQSYFKLEDKKDLYDYELTIQQFYHQADWVIDEVVARAIDEKKQDESYQIFLQSLRDFVKERALGAICYLKQDADQLRIYQDGGKRYQNHELDQLIMSTPLHIYDFSYDDECLCPLLALNPKNLYIYSDAQTDPILTTLQNVFEERVIICPEHAFPY</sequence>
<reference evidence="1 2" key="1">
    <citation type="submission" date="2016-10" db="EMBL/GenBank/DDBJ databases">
        <authorList>
            <person name="de Groot N.N."/>
        </authorList>
    </citation>
    <scope>NUCLEOTIDE SEQUENCE [LARGE SCALE GENOMIC DNA]</scope>
    <source>
        <strain evidence="1 2">CGMCC 1.10434</strain>
    </source>
</reference>
<dbReference type="OrthoDB" id="2986513at2"/>
<dbReference type="Proteomes" id="UP000199300">
    <property type="component" value="Unassembled WGS sequence"/>
</dbReference>
<proteinExistence type="predicted"/>